<keyword evidence="2" id="KW-0732">Signal</keyword>
<dbReference type="OrthoDB" id="2362516at2759"/>
<feature type="compositionally biased region" description="Acidic residues" evidence="1">
    <location>
        <begin position="152"/>
        <end position="182"/>
    </location>
</feature>
<protein>
    <recommendedName>
        <fullName evidence="5">Carbohydrate-binding module family 19 domain-containing protein</fullName>
    </recommendedName>
</protein>
<dbReference type="STRING" id="181874.A0A409Y653"/>
<feature type="signal peptide" evidence="2">
    <location>
        <begin position="1"/>
        <end position="19"/>
    </location>
</feature>
<keyword evidence="4" id="KW-1185">Reference proteome</keyword>
<dbReference type="AlphaFoldDB" id="A0A409Y653"/>
<feature type="region of interest" description="Disordered" evidence="1">
    <location>
        <begin position="125"/>
        <end position="220"/>
    </location>
</feature>
<evidence type="ECO:0000256" key="1">
    <source>
        <dbReference type="SAM" id="MobiDB-lite"/>
    </source>
</evidence>
<evidence type="ECO:0000256" key="2">
    <source>
        <dbReference type="SAM" id="SignalP"/>
    </source>
</evidence>
<sequence>MPSFKSLSALFLLASLAVSAPTISVRHNGHDDPTTSSASGGTLLQQNGILAQQTNEKYAKIKLTDACTAEFPQACINGGFAQCVNGKWIMLPCAEGTRCYSLPLINKAGESTTCARPDDALSRFKDAGVTGGPAGNDSGNGTDQTPSPSNGSDDDDCDDGDDGDDTDANAGNDDDCDDDDDSGANSQTPTPRTVTRATPPSSSTVQPTDTAGSDSGYGGIYRRQLQLPSSSIIGLPTSTAITTPSGTDVVVLPASSTVIPISQASTPTAVSITQAPVITPSATTTSNGISTPTVVIGQDGIVTVTLVSTVTVTQTDCAALPSASSTVTGLPSISTGASVSSSVAIPSVTISSVPSSSVLSSAAIPSSTLTLVNTTPTVVPSGFDNFSDLLTANTTPTAGI</sequence>
<evidence type="ECO:0000313" key="4">
    <source>
        <dbReference type="Proteomes" id="UP000284842"/>
    </source>
</evidence>
<name>A0A409Y653_9AGAR</name>
<feature type="compositionally biased region" description="Polar residues" evidence="1">
    <location>
        <begin position="137"/>
        <end position="148"/>
    </location>
</feature>
<dbReference type="InParanoid" id="A0A409Y653"/>
<proteinExistence type="predicted"/>
<dbReference type="Proteomes" id="UP000284842">
    <property type="component" value="Unassembled WGS sequence"/>
</dbReference>
<evidence type="ECO:0008006" key="5">
    <source>
        <dbReference type="Google" id="ProtNLM"/>
    </source>
</evidence>
<evidence type="ECO:0000313" key="3">
    <source>
        <dbReference type="EMBL" id="PPQ98459.1"/>
    </source>
</evidence>
<organism evidence="3 4">
    <name type="scientific">Panaeolus cyanescens</name>
    <dbReference type="NCBI Taxonomy" id="181874"/>
    <lineage>
        <taxon>Eukaryota</taxon>
        <taxon>Fungi</taxon>
        <taxon>Dikarya</taxon>
        <taxon>Basidiomycota</taxon>
        <taxon>Agaricomycotina</taxon>
        <taxon>Agaricomycetes</taxon>
        <taxon>Agaricomycetidae</taxon>
        <taxon>Agaricales</taxon>
        <taxon>Agaricineae</taxon>
        <taxon>Galeropsidaceae</taxon>
        <taxon>Panaeolus</taxon>
    </lineage>
</organism>
<comment type="caution">
    <text evidence="3">The sequence shown here is derived from an EMBL/GenBank/DDBJ whole genome shotgun (WGS) entry which is preliminary data.</text>
</comment>
<dbReference type="EMBL" id="NHTK01001383">
    <property type="protein sequence ID" value="PPQ98459.1"/>
    <property type="molecule type" value="Genomic_DNA"/>
</dbReference>
<reference evidence="3 4" key="1">
    <citation type="journal article" date="2018" name="Evol. Lett.">
        <title>Horizontal gene cluster transfer increased hallucinogenic mushroom diversity.</title>
        <authorList>
            <person name="Reynolds H.T."/>
            <person name="Vijayakumar V."/>
            <person name="Gluck-Thaler E."/>
            <person name="Korotkin H.B."/>
            <person name="Matheny P.B."/>
            <person name="Slot J.C."/>
        </authorList>
    </citation>
    <scope>NUCLEOTIDE SEQUENCE [LARGE SCALE GENOMIC DNA]</scope>
    <source>
        <strain evidence="3 4">2629</strain>
    </source>
</reference>
<accession>A0A409Y653</accession>
<gene>
    <name evidence="3" type="ORF">CVT24_004138</name>
</gene>
<feature type="chain" id="PRO_5019554382" description="Carbohydrate-binding module family 19 domain-containing protein" evidence="2">
    <location>
        <begin position="20"/>
        <end position="400"/>
    </location>
</feature>
<feature type="compositionally biased region" description="Low complexity" evidence="1">
    <location>
        <begin position="183"/>
        <end position="205"/>
    </location>
</feature>